<dbReference type="Gene3D" id="3.40.50.1820">
    <property type="entry name" value="alpha/beta hydrolase"/>
    <property type="match status" value="1"/>
</dbReference>
<feature type="chain" id="PRO_5012634046" evidence="3">
    <location>
        <begin position="21"/>
        <end position="287"/>
    </location>
</feature>
<dbReference type="PANTHER" id="PTHR46640:SF1">
    <property type="entry name" value="FUNGAL LIPASE-LIKE DOMAIN-CONTAINING PROTEIN-RELATED"/>
    <property type="match status" value="1"/>
</dbReference>
<evidence type="ECO:0000313" key="5">
    <source>
        <dbReference type="EMBL" id="OIW33823.1"/>
    </source>
</evidence>
<dbReference type="InterPro" id="IPR002921">
    <property type="entry name" value="Fungal_lipase-type"/>
</dbReference>
<dbReference type="InParanoid" id="A0A1J7J1C6"/>
<evidence type="ECO:0000256" key="2">
    <source>
        <dbReference type="ARBA" id="ARBA00022801"/>
    </source>
</evidence>
<name>A0A1J7J1C6_9PEZI</name>
<dbReference type="OrthoDB" id="426718at2759"/>
<protein>
    <submittedName>
        <fullName evidence="5">Alpha/beta-hydrolase</fullName>
    </submittedName>
</protein>
<keyword evidence="2 5" id="KW-0378">Hydrolase</keyword>
<gene>
    <name evidence="5" type="ORF">CONLIGDRAFT_628743</name>
</gene>
<evidence type="ECO:0000259" key="4">
    <source>
        <dbReference type="Pfam" id="PF01764"/>
    </source>
</evidence>
<dbReference type="CDD" id="cd00519">
    <property type="entry name" value="Lipase_3"/>
    <property type="match status" value="1"/>
</dbReference>
<dbReference type="AlphaFoldDB" id="A0A1J7J1C6"/>
<feature type="domain" description="Fungal lipase-type" evidence="4">
    <location>
        <begin position="77"/>
        <end position="211"/>
    </location>
</feature>
<dbReference type="GO" id="GO:0006629">
    <property type="term" value="P:lipid metabolic process"/>
    <property type="evidence" value="ECO:0007669"/>
    <property type="project" value="InterPro"/>
</dbReference>
<dbReference type="Pfam" id="PF01764">
    <property type="entry name" value="Lipase_3"/>
    <property type="match status" value="1"/>
</dbReference>
<feature type="signal peptide" evidence="3">
    <location>
        <begin position="1"/>
        <end position="20"/>
    </location>
</feature>
<dbReference type="InterPro" id="IPR051299">
    <property type="entry name" value="AB_hydrolase_lip/est"/>
</dbReference>
<dbReference type="Proteomes" id="UP000182658">
    <property type="component" value="Unassembled WGS sequence"/>
</dbReference>
<keyword evidence="6" id="KW-1185">Reference proteome</keyword>
<evidence type="ECO:0000256" key="3">
    <source>
        <dbReference type="SAM" id="SignalP"/>
    </source>
</evidence>
<sequence length="287" mass="30894">MTAKMFSVVFALALAALCSAAVDQQTFDNMVYSAHFSADAYPMPNCSYPEGTKRLQVYTTGAKGFLAVDGQRKWIILSFRGTYDDEDKRRNGMRNLVPYNITGSSSCQDCKVHEGYQEACGLNVDSIVKDIEAAWRSYPGYKVVVTGHSLGGAEVALCGTSIAHVLGPGNVTAYSLAGLAAGNEKFAAYQDAAFPNKSFYRITSLNDTVPQQLKPSQGYYHGGTEYWISKEPDPSPSDVVVCNGQADINCNAGAVKNGTSSPGVTSVRIERSFSQPSRRITLLTGDS</sequence>
<dbReference type="EMBL" id="KV875094">
    <property type="protein sequence ID" value="OIW33823.1"/>
    <property type="molecule type" value="Genomic_DNA"/>
</dbReference>
<dbReference type="GO" id="GO:0016787">
    <property type="term" value="F:hydrolase activity"/>
    <property type="evidence" value="ECO:0007669"/>
    <property type="project" value="UniProtKB-KW"/>
</dbReference>
<keyword evidence="1 3" id="KW-0732">Signal</keyword>
<evidence type="ECO:0000313" key="6">
    <source>
        <dbReference type="Proteomes" id="UP000182658"/>
    </source>
</evidence>
<reference evidence="5 6" key="1">
    <citation type="submission" date="2016-10" db="EMBL/GenBank/DDBJ databases">
        <title>Draft genome sequence of Coniochaeta ligniaria NRRL30616, a lignocellulolytic fungus for bioabatement of inhibitors in plant biomass hydrolysates.</title>
        <authorList>
            <consortium name="DOE Joint Genome Institute"/>
            <person name="Jimenez D.J."/>
            <person name="Hector R.E."/>
            <person name="Riley R."/>
            <person name="Sun H."/>
            <person name="Grigoriev I.V."/>
            <person name="Van Elsas J.D."/>
            <person name="Nichols N.N."/>
        </authorList>
    </citation>
    <scope>NUCLEOTIDE SEQUENCE [LARGE SCALE GENOMIC DNA]</scope>
    <source>
        <strain evidence="5 6">NRRL 30616</strain>
    </source>
</reference>
<dbReference type="STRING" id="1408157.A0A1J7J1C6"/>
<proteinExistence type="predicted"/>
<evidence type="ECO:0000256" key="1">
    <source>
        <dbReference type="ARBA" id="ARBA00022729"/>
    </source>
</evidence>
<dbReference type="InterPro" id="IPR029058">
    <property type="entry name" value="AB_hydrolase_fold"/>
</dbReference>
<dbReference type="PANTHER" id="PTHR46640">
    <property type="entry name" value="TRIACYLGLYCEROL LIPASE, PUTATIVE (AFU_ORTHOLOGUE AFUA_6G06510)-RELATED"/>
    <property type="match status" value="1"/>
</dbReference>
<dbReference type="SUPFAM" id="SSF53474">
    <property type="entry name" value="alpha/beta-Hydrolases"/>
    <property type="match status" value="1"/>
</dbReference>
<organism evidence="5 6">
    <name type="scientific">Coniochaeta ligniaria NRRL 30616</name>
    <dbReference type="NCBI Taxonomy" id="1408157"/>
    <lineage>
        <taxon>Eukaryota</taxon>
        <taxon>Fungi</taxon>
        <taxon>Dikarya</taxon>
        <taxon>Ascomycota</taxon>
        <taxon>Pezizomycotina</taxon>
        <taxon>Sordariomycetes</taxon>
        <taxon>Sordariomycetidae</taxon>
        <taxon>Coniochaetales</taxon>
        <taxon>Coniochaetaceae</taxon>
        <taxon>Coniochaeta</taxon>
    </lineage>
</organism>
<accession>A0A1J7J1C6</accession>